<accession>A0A2N6NAG1</accession>
<name>A0A2N6NAG1_BEABA</name>
<sequence>MVRMCGTTSTSRLFEPLLLSLSVTDAARLFELLNPVFHGNNVSLRLSFLPRLSPLRWSSGGRGTHSRFCGFKPGGKRFHKIIYKELQSLLSVILGRAHLLTPMMGEQTGQWTRLPPRGDSVVAFGFQSRQRRQQDR</sequence>
<gene>
    <name evidence="1" type="ORF">BM221_010053</name>
</gene>
<dbReference type="Proteomes" id="UP000235728">
    <property type="component" value="Unassembled WGS sequence"/>
</dbReference>
<evidence type="ECO:0000313" key="2">
    <source>
        <dbReference type="Proteomes" id="UP000235728"/>
    </source>
</evidence>
<dbReference type="AlphaFoldDB" id="A0A2N6NAG1"/>
<proteinExistence type="predicted"/>
<protein>
    <submittedName>
        <fullName evidence="1">Uncharacterized protein</fullName>
    </submittedName>
</protein>
<evidence type="ECO:0000313" key="1">
    <source>
        <dbReference type="EMBL" id="PMB64258.1"/>
    </source>
</evidence>
<reference evidence="1 2" key="1">
    <citation type="journal article" date="2016" name="Appl. Microbiol. Biotechnol.">
        <title>Characterization of T-DNA insertion mutants with decreased virulence in the entomopathogenic fungus Beauveria bassiana JEF-007.</title>
        <authorList>
            <person name="Kim S."/>
            <person name="Lee S.J."/>
            <person name="Nai Y.S."/>
            <person name="Yu J.S."/>
            <person name="Lee M.R."/>
            <person name="Yang Y.T."/>
            <person name="Kim J.S."/>
        </authorList>
    </citation>
    <scope>NUCLEOTIDE SEQUENCE [LARGE SCALE GENOMIC DNA]</scope>
    <source>
        <strain evidence="1 2">JEF-007</strain>
    </source>
</reference>
<organism evidence="1 2">
    <name type="scientific">Beauveria bassiana</name>
    <name type="common">White muscardine disease fungus</name>
    <name type="synonym">Tritirachium shiotae</name>
    <dbReference type="NCBI Taxonomy" id="176275"/>
    <lineage>
        <taxon>Eukaryota</taxon>
        <taxon>Fungi</taxon>
        <taxon>Dikarya</taxon>
        <taxon>Ascomycota</taxon>
        <taxon>Pezizomycotina</taxon>
        <taxon>Sordariomycetes</taxon>
        <taxon>Hypocreomycetidae</taxon>
        <taxon>Hypocreales</taxon>
        <taxon>Cordycipitaceae</taxon>
        <taxon>Beauveria</taxon>
    </lineage>
</organism>
<comment type="caution">
    <text evidence="1">The sequence shown here is derived from an EMBL/GenBank/DDBJ whole genome shotgun (WGS) entry which is preliminary data.</text>
</comment>
<dbReference type="EMBL" id="MRVG01000014">
    <property type="protein sequence ID" value="PMB64258.1"/>
    <property type="molecule type" value="Genomic_DNA"/>
</dbReference>